<keyword evidence="1" id="KW-0812">Transmembrane</keyword>
<sequence>MYKKRNSSRRAHRDANIRKFYARLSLINDFMIGLEFLIGSIQFLPGNNYTVGVYLFIIASFQILLIPTIRIARDMKLKA</sequence>
<name>A0A8T3URY7_9ARCH</name>
<feature type="transmembrane region" description="Helical" evidence="1">
    <location>
        <begin position="51"/>
        <end position="72"/>
    </location>
</feature>
<dbReference type="InterPro" id="IPR025424">
    <property type="entry name" value="YrhK_domain"/>
</dbReference>
<protein>
    <submittedName>
        <fullName evidence="3">YrhK family protein</fullName>
    </submittedName>
</protein>
<dbReference type="AlphaFoldDB" id="A0A8T3URY7"/>
<evidence type="ECO:0000256" key="1">
    <source>
        <dbReference type="SAM" id="Phobius"/>
    </source>
</evidence>
<comment type="caution">
    <text evidence="3">The sequence shown here is derived from an EMBL/GenBank/DDBJ whole genome shotgun (WGS) entry which is preliminary data.</text>
</comment>
<dbReference type="Proteomes" id="UP000718571">
    <property type="component" value="Unassembled WGS sequence"/>
</dbReference>
<evidence type="ECO:0000259" key="2">
    <source>
        <dbReference type="Pfam" id="PF14145"/>
    </source>
</evidence>
<dbReference type="EMBL" id="JADFAR010000030">
    <property type="protein sequence ID" value="MBE5728692.1"/>
    <property type="molecule type" value="Genomic_DNA"/>
</dbReference>
<evidence type="ECO:0000313" key="3">
    <source>
        <dbReference type="EMBL" id="MBE5728692.1"/>
    </source>
</evidence>
<accession>A0A8T3URY7</accession>
<organism evidence="3 4">
    <name type="scientific">Candidatus Acidifodinimicrobium mancum</name>
    <dbReference type="NCBI Taxonomy" id="2898728"/>
    <lineage>
        <taxon>Archaea</taxon>
        <taxon>Candidatus Parvarchaeota</taxon>
        <taxon>Candidatus Acidifodinimicrobiaceae</taxon>
        <taxon>Candidatus Acidifodinimicrobium</taxon>
    </lineage>
</organism>
<feature type="transmembrane region" description="Helical" evidence="1">
    <location>
        <begin position="20"/>
        <end position="45"/>
    </location>
</feature>
<keyword evidence="1" id="KW-0472">Membrane</keyword>
<dbReference type="Pfam" id="PF14145">
    <property type="entry name" value="YrhK"/>
    <property type="match status" value="1"/>
</dbReference>
<reference evidence="3 4" key="1">
    <citation type="submission" date="2020-09" db="EMBL/GenBank/DDBJ databases">
        <title>Genomic characterization of a novel Parvarchaeota family in acid mine drainage sediments.</title>
        <authorList>
            <person name="Luo Z.-H."/>
        </authorList>
    </citation>
    <scope>NUCLEOTIDE SEQUENCE [LARGE SCALE GENOMIC DNA]</scope>
    <source>
        <strain evidence="3">MAS1_bins.189</strain>
    </source>
</reference>
<evidence type="ECO:0000313" key="4">
    <source>
        <dbReference type="Proteomes" id="UP000718571"/>
    </source>
</evidence>
<keyword evidence="1" id="KW-1133">Transmembrane helix</keyword>
<gene>
    <name evidence="3" type="ORF">IHE51_02425</name>
</gene>
<feature type="domain" description="YrhK" evidence="2">
    <location>
        <begin position="21"/>
        <end position="74"/>
    </location>
</feature>
<proteinExistence type="predicted"/>